<proteinExistence type="predicted"/>
<evidence type="ECO:0000256" key="1">
    <source>
        <dbReference type="ARBA" id="ARBA00022614"/>
    </source>
</evidence>
<dbReference type="AlphaFoldDB" id="A0AA88Q9F0"/>
<feature type="compositionally biased region" description="Basic and acidic residues" evidence="3">
    <location>
        <begin position="1"/>
        <end position="13"/>
    </location>
</feature>
<dbReference type="Pfam" id="PF14484">
    <property type="entry name" value="FISNA"/>
    <property type="match status" value="1"/>
</dbReference>
<feature type="domain" description="FISNA" evidence="4">
    <location>
        <begin position="119"/>
        <end position="172"/>
    </location>
</feature>
<feature type="region of interest" description="Disordered" evidence="3">
    <location>
        <begin position="1"/>
        <end position="23"/>
    </location>
</feature>
<evidence type="ECO:0000256" key="2">
    <source>
        <dbReference type="ARBA" id="ARBA00022737"/>
    </source>
</evidence>
<accession>A0AA88Q9F0</accession>
<gene>
    <name evidence="5" type="ORF">Q8A67_003450</name>
</gene>
<dbReference type="Proteomes" id="UP001187343">
    <property type="component" value="Unassembled WGS sequence"/>
</dbReference>
<dbReference type="InterPro" id="IPR029495">
    <property type="entry name" value="NACHT-assoc"/>
</dbReference>
<keyword evidence="6" id="KW-1185">Reference proteome</keyword>
<dbReference type="EMBL" id="JAUYZG010000003">
    <property type="protein sequence ID" value="KAK2911317.1"/>
    <property type="molecule type" value="Genomic_DNA"/>
</dbReference>
<sequence>MDDTQTSRDEDSYRGCSSVDQKKSELEASCVSMRSDKSMGHLQNISLIHQKKLEPEPSCVSMKSDRSMDYPIKFESDETRSILQPGSVITKPVCKKYDQPVNIPQDSVHPGVSHEVLSMFRSNLIKKFERLYEGTATQGNPTLLNEIYTELYITESESGEISNEHENPDQFI</sequence>
<evidence type="ECO:0000313" key="6">
    <source>
        <dbReference type="Proteomes" id="UP001187343"/>
    </source>
</evidence>
<organism evidence="5 6">
    <name type="scientific">Cirrhinus molitorella</name>
    <name type="common">mud carp</name>
    <dbReference type="NCBI Taxonomy" id="172907"/>
    <lineage>
        <taxon>Eukaryota</taxon>
        <taxon>Metazoa</taxon>
        <taxon>Chordata</taxon>
        <taxon>Craniata</taxon>
        <taxon>Vertebrata</taxon>
        <taxon>Euteleostomi</taxon>
        <taxon>Actinopterygii</taxon>
        <taxon>Neopterygii</taxon>
        <taxon>Teleostei</taxon>
        <taxon>Ostariophysi</taxon>
        <taxon>Cypriniformes</taxon>
        <taxon>Cyprinidae</taxon>
        <taxon>Labeoninae</taxon>
        <taxon>Labeonini</taxon>
        <taxon>Cirrhinus</taxon>
    </lineage>
</organism>
<name>A0AA88Q9F0_9TELE</name>
<keyword evidence="1" id="KW-0433">Leucine-rich repeat</keyword>
<evidence type="ECO:0000259" key="4">
    <source>
        <dbReference type="SMART" id="SM01288"/>
    </source>
</evidence>
<protein>
    <recommendedName>
        <fullName evidence="4">FISNA domain-containing protein</fullName>
    </recommendedName>
</protein>
<dbReference type="PANTHER" id="PTHR24106">
    <property type="entry name" value="NACHT, LRR AND CARD DOMAINS-CONTAINING"/>
    <property type="match status" value="1"/>
</dbReference>
<comment type="caution">
    <text evidence="5">The sequence shown here is derived from an EMBL/GenBank/DDBJ whole genome shotgun (WGS) entry which is preliminary data.</text>
</comment>
<keyword evidence="2" id="KW-0677">Repeat</keyword>
<dbReference type="SMART" id="SM01288">
    <property type="entry name" value="FISNA"/>
    <property type="match status" value="1"/>
</dbReference>
<dbReference type="InterPro" id="IPR051261">
    <property type="entry name" value="NLR"/>
</dbReference>
<evidence type="ECO:0000313" key="5">
    <source>
        <dbReference type="EMBL" id="KAK2911317.1"/>
    </source>
</evidence>
<reference evidence="5" key="1">
    <citation type="submission" date="2023-08" db="EMBL/GenBank/DDBJ databases">
        <title>Chromosome-level Genome Assembly of mud carp (Cirrhinus molitorella).</title>
        <authorList>
            <person name="Liu H."/>
        </authorList>
    </citation>
    <scope>NUCLEOTIDE SEQUENCE</scope>
    <source>
        <strain evidence="5">Prfri</strain>
        <tissue evidence="5">Muscle</tissue>
    </source>
</reference>
<evidence type="ECO:0000256" key="3">
    <source>
        <dbReference type="SAM" id="MobiDB-lite"/>
    </source>
</evidence>